<dbReference type="Proteomes" id="UP001064027">
    <property type="component" value="Chromosome"/>
</dbReference>
<keyword evidence="2" id="KW-1185">Reference proteome</keyword>
<dbReference type="EMBL" id="CP104558">
    <property type="protein sequence ID" value="UXH46825.1"/>
    <property type="molecule type" value="Genomic_DNA"/>
</dbReference>
<reference evidence="1" key="1">
    <citation type="submission" date="2022-09" db="EMBL/GenBank/DDBJ databases">
        <title>Complete genome sequence of Rossellomorea vietnamensis strain RL-WG62, a newly isolated PGPR with the potential for plant salinity stress alleviation.</title>
        <authorList>
            <person name="Ren L."/>
            <person name="Wang G."/>
            <person name="Hu H."/>
        </authorList>
    </citation>
    <scope>NUCLEOTIDE SEQUENCE</scope>
    <source>
        <strain evidence="1">RL-WG62</strain>
    </source>
</reference>
<gene>
    <name evidence="1" type="ORF">N5C46_17875</name>
</gene>
<organism evidence="1 2">
    <name type="scientific">Rossellomorea vietnamensis</name>
    <dbReference type="NCBI Taxonomy" id="218284"/>
    <lineage>
        <taxon>Bacteria</taxon>
        <taxon>Bacillati</taxon>
        <taxon>Bacillota</taxon>
        <taxon>Bacilli</taxon>
        <taxon>Bacillales</taxon>
        <taxon>Bacillaceae</taxon>
        <taxon>Rossellomorea</taxon>
    </lineage>
</organism>
<proteinExistence type="predicted"/>
<evidence type="ECO:0000313" key="1">
    <source>
        <dbReference type="EMBL" id="UXH46825.1"/>
    </source>
</evidence>
<evidence type="ECO:0000313" key="2">
    <source>
        <dbReference type="Proteomes" id="UP001064027"/>
    </source>
</evidence>
<name>A0ACD4CE67_9BACI</name>
<sequence length="284" mass="31414">MKQIAIIGAGTMGRGIAYTCAAAGLSVTVQDIHSHTLETCKEYIDSQFQIAVQKEFLTAEQANAYGQKIKYTTHLQEAAEQADLVIEAVLEVMELKVGIFKQLDKYAPKHAILATNTSTMSPTEIGAQTNRPPQCIALHFFNPVPKMKLIEVICGLETSEETVAKSFQFGETIEKECVRINEFPGFAVSRMNCLIGNEAMKMVMEGVGSIGDIDKAMKLGLNHPMGPLELADLVGLDTRLRNMEYLYKTLGETYRPCPILTKYVKAGRLGRKTGRGFYEYSKQS</sequence>
<accession>A0ACD4CE67</accession>
<protein>
    <submittedName>
        <fullName evidence="1">3-hydroxyacyl-CoA dehydrogenase NAD-binding domain-containing protein</fullName>
    </submittedName>
</protein>